<gene>
    <name evidence="1" type="ORF">GDO78_010726</name>
</gene>
<comment type="caution">
    <text evidence="1">The sequence shown here is derived from an EMBL/GenBank/DDBJ whole genome shotgun (WGS) entry which is preliminary data.</text>
</comment>
<dbReference type="AlphaFoldDB" id="A0A8J6F4Z8"/>
<evidence type="ECO:0000313" key="2">
    <source>
        <dbReference type="Proteomes" id="UP000770717"/>
    </source>
</evidence>
<proteinExistence type="predicted"/>
<dbReference type="EMBL" id="WNTK01000006">
    <property type="protein sequence ID" value="KAG9481632.1"/>
    <property type="molecule type" value="Genomic_DNA"/>
</dbReference>
<sequence length="105" mass="12755">MLRKKAKYGYKIDIRLHFCIVVIRFCSPLFCSRFWFVDVCPTGPLKCDYFPCKQFKTNVPNFKIQPHFDDLFHALFVCTMHMNKLFTKRKLYQSTVTYIFEYKKM</sequence>
<reference evidence="1" key="1">
    <citation type="thesis" date="2020" institute="ProQuest LLC" country="789 East Eisenhower Parkway, Ann Arbor, MI, USA">
        <title>Comparative Genomics and Chromosome Evolution.</title>
        <authorList>
            <person name="Mudd A.B."/>
        </authorList>
    </citation>
    <scope>NUCLEOTIDE SEQUENCE</scope>
    <source>
        <strain evidence="1">HN-11 Male</strain>
        <tissue evidence="1">Kidney and liver</tissue>
    </source>
</reference>
<keyword evidence="2" id="KW-1185">Reference proteome</keyword>
<accession>A0A8J6F4Z8</accession>
<evidence type="ECO:0000313" key="1">
    <source>
        <dbReference type="EMBL" id="KAG9481632.1"/>
    </source>
</evidence>
<organism evidence="1 2">
    <name type="scientific">Eleutherodactylus coqui</name>
    <name type="common">Puerto Rican coqui</name>
    <dbReference type="NCBI Taxonomy" id="57060"/>
    <lineage>
        <taxon>Eukaryota</taxon>
        <taxon>Metazoa</taxon>
        <taxon>Chordata</taxon>
        <taxon>Craniata</taxon>
        <taxon>Vertebrata</taxon>
        <taxon>Euteleostomi</taxon>
        <taxon>Amphibia</taxon>
        <taxon>Batrachia</taxon>
        <taxon>Anura</taxon>
        <taxon>Neobatrachia</taxon>
        <taxon>Hyloidea</taxon>
        <taxon>Eleutherodactylidae</taxon>
        <taxon>Eleutherodactylinae</taxon>
        <taxon>Eleutherodactylus</taxon>
        <taxon>Eleutherodactylus</taxon>
    </lineage>
</organism>
<name>A0A8J6F4Z8_ELECQ</name>
<protein>
    <submittedName>
        <fullName evidence="1">Uncharacterized protein</fullName>
    </submittedName>
</protein>
<dbReference type="Proteomes" id="UP000770717">
    <property type="component" value="Unassembled WGS sequence"/>
</dbReference>